<dbReference type="EMBL" id="GGEC01067759">
    <property type="protein sequence ID" value="MBX48243.1"/>
    <property type="molecule type" value="Transcribed_RNA"/>
</dbReference>
<dbReference type="AlphaFoldDB" id="A0A2P2P0I6"/>
<evidence type="ECO:0000313" key="1">
    <source>
        <dbReference type="EMBL" id="MBX48243.1"/>
    </source>
</evidence>
<organism evidence="1">
    <name type="scientific">Rhizophora mucronata</name>
    <name type="common">Asiatic mangrove</name>
    <dbReference type="NCBI Taxonomy" id="61149"/>
    <lineage>
        <taxon>Eukaryota</taxon>
        <taxon>Viridiplantae</taxon>
        <taxon>Streptophyta</taxon>
        <taxon>Embryophyta</taxon>
        <taxon>Tracheophyta</taxon>
        <taxon>Spermatophyta</taxon>
        <taxon>Magnoliopsida</taxon>
        <taxon>eudicotyledons</taxon>
        <taxon>Gunneridae</taxon>
        <taxon>Pentapetalae</taxon>
        <taxon>rosids</taxon>
        <taxon>fabids</taxon>
        <taxon>Malpighiales</taxon>
        <taxon>Rhizophoraceae</taxon>
        <taxon>Rhizophora</taxon>
    </lineage>
</organism>
<protein>
    <submittedName>
        <fullName evidence="1">Uncharacterized protein</fullName>
    </submittedName>
</protein>
<reference evidence="1" key="1">
    <citation type="submission" date="2018-02" db="EMBL/GenBank/DDBJ databases">
        <title>Rhizophora mucronata_Transcriptome.</title>
        <authorList>
            <person name="Meera S.P."/>
            <person name="Sreeshan A."/>
            <person name="Augustine A."/>
        </authorList>
    </citation>
    <scope>NUCLEOTIDE SEQUENCE</scope>
    <source>
        <tissue evidence="1">Leaf</tissue>
    </source>
</reference>
<name>A0A2P2P0I6_RHIMU</name>
<sequence>MSCESIAGSIFCTPKKRWIRISIRLIERI</sequence>
<proteinExistence type="predicted"/>
<accession>A0A2P2P0I6</accession>